<dbReference type="Gene3D" id="3.40.50.2300">
    <property type="match status" value="1"/>
</dbReference>
<dbReference type="Pfam" id="PF00072">
    <property type="entry name" value="Response_reg"/>
    <property type="match status" value="1"/>
</dbReference>
<dbReference type="AlphaFoldDB" id="A0A1H2SK95"/>
<gene>
    <name evidence="4" type="ORF">SAMN05421882_1007100</name>
</gene>
<organism evidence="4 5">
    <name type="scientific">Nitrosomonas communis</name>
    <dbReference type="NCBI Taxonomy" id="44574"/>
    <lineage>
        <taxon>Bacteria</taxon>
        <taxon>Pseudomonadati</taxon>
        <taxon>Pseudomonadota</taxon>
        <taxon>Betaproteobacteria</taxon>
        <taxon>Nitrosomonadales</taxon>
        <taxon>Nitrosomonadaceae</taxon>
        <taxon>Nitrosomonas</taxon>
    </lineage>
</organism>
<keyword evidence="1 2" id="KW-0597">Phosphoprotein</keyword>
<dbReference type="InterPro" id="IPR011006">
    <property type="entry name" value="CheY-like_superfamily"/>
</dbReference>
<dbReference type="GO" id="GO:0000160">
    <property type="term" value="P:phosphorelay signal transduction system"/>
    <property type="evidence" value="ECO:0007669"/>
    <property type="project" value="InterPro"/>
</dbReference>
<dbReference type="Proteomes" id="UP000183454">
    <property type="component" value="Unassembled WGS sequence"/>
</dbReference>
<evidence type="ECO:0000259" key="3">
    <source>
        <dbReference type="PROSITE" id="PS50110"/>
    </source>
</evidence>
<evidence type="ECO:0000256" key="1">
    <source>
        <dbReference type="ARBA" id="ARBA00022553"/>
    </source>
</evidence>
<protein>
    <submittedName>
        <fullName evidence="4">Response regulator receiver domain-containing protein</fullName>
    </submittedName>
</protein>
<evidence type="ECO:0000313" key="4">
    <source>
        <dbReference type="EMBL" id="SDW32010.1"/>
    </source>
</evidence>
<dbReference type="CDD" id="cd00156">
    <property type="entry name" value="REC"/>
    <property type="match status" value="1"/>
</dbReference>
<feature type="domain" description="Response regulatory" evidence="3">
    <location>
        <begin position="4"/>
        <end position="122"/>
    </location>
</feature>
<dbReference type="InterPro" id="IPR050595">
    <property type="entry name" value="Bact_response_regulator"/>
</dbReference>
<name>A0A1H2SK95_9PROT</name>
<feature type="modified residue" description="4-aspartylphosphate" evidence="2">
    <location>
        <position position="55"/>
    </location>
</feature>
<evidence type="ECO:0000313" key="5">
    <source>
        <dbReference type="Proteomes" id="UP000183454"/>
    </source>
</evidence>
<dbReference type="RefSeq" id="WP_074665918.1">
    <property type="nucleotide sequence ID" value="NZ_FNNH01000007.1"/>
</dbReference>
<dbReference type="PANTHER" id="PTHR44591">
    <property type="entry name" value="STRESS RESPONSE REGULATOR PROTEIN 1"/>
    <property type="match status" value="1"/>
</dbReference>
<proteinExistence type="predicted"/>
<reference evidence="4 5" key="1">
    <citation type="submission" date="2016-10" db="EMBL/GenBank/DDBJ databases">
        <authorList>
            <person name="de Groot N.N."/>
        </authorList>
    </citation>
    <scope>NUCLEOTIDE SEQUENCE [LARGE SCALE GENOMIC DNA]</scope>
    <source>
        <strain evidence="4 5">Nm110</strain>
    </source>
</reference>
<dbReference type="SUPFAM" id="SSF52172">
    <property type="entry name" value="CheY-like"/>
    <property type="match status" value="1"/>
</dbReference>
<dbReference type="SMART" id="SM00448">
    <property type="entry name" value="REC"/>
    <property type="match status" value="1"/>
</dbReference>
<sequence length="135" mass="15535">MTQRIAHVDDDPDIRDTVRQILKKHGYEVDSYHTANDFLNSLNDPAVIPDLAILDVMVESMDAGLNTYVELHNRFPKMQAIFMTSLGDMILPYFENKSQEWICIIEKPIEPSVLLSIVRERLKTAKPEMSTSQDR</sequence>
<dbReference type="PANTHER" id="PTHR44591:SF25">
    <property type="entry name" value="CHEMOTAXIS TWO-COMPONENT RESPONSE REGULATOR"/>
    <property type="match status" value="1"/>
</dbReference>
<evidence type="ECO:0000256" key="2">
    <source>
        <dbReference type="PROSITE-ProRule" id="PRU00169"/>
    </source>
</evidence>
<dbReference type="EMBL" id="FNNH01000007">
    <property type="protein sequence ID" value="SDW32010.1"/>
    <property type="molecule type" value="Genomic_DNA"/>
</dbReference>
<dbReference type="InterPro" id="IPR001789">
    <property type="entry name" value="Sig_transdc_resp-reg_receiver"/>
</dbReference>
<dbReference type="PROSITE" id="PS50110">
    <property type="entry name" value="RESPONSE_REGULATORY"/>
    <property type="match status" value="1"/>
</dbReference>
<accession>A0A1H2SK95</accession>